<dbReference type="Proteomes" id="UP000030669">
    <property type="component" value="Unassembled WGS sequence"/>
</dbReference>
<keyword evidence="8" id="KW-1185">Reference proteome</keyword>
<dbReference type="InterPro" id="IPR011011">
    <property type="entry name" value="Znf_FYVE_PHD"/>
</dbReference>
<evidence type="ECO:0000256" key="4">
    <source>
        <dbReference type="PROSITE-ProRule" id="PRU00146"/>
    </source>
</evidence>
<name>S7PZG2_GLOTA</name>
<keyword evidence="3" id="KW-0862">Zinc</keyword>
<dbReference type="GO" id="GO:0006355">
    <property type="term" value="P:regulation of DNA-templated transcription"/>
    <property type="evidence" value="ECO:0007669"/>
    <property type="project" value="InterPro"/>
</dbReference>
<gene>
    <name evidence="7" type="ORF">GLOTRDRAFT_122355</name>
</gene>
<dbReference type="RefSeq" id="XP_007868353.1">
    <property type="nucleotide sequence ID" value="XM_007870162.1"/>
</dbReference>
<dbReference type="OrthoDB" id="3046222at2759"/>
<dbReference type="Gene3D" id="3.30.40.10">
    <property type="entry name" value="Zinc/RING finger domain, C3HC4 (zinc finger)"/>
    <property type="match status" value="1"/>
</dbReference>
<dbReference type="GO" id="GO:0008270">
    <property type="term" value="F:zinc ion binding"/>
    <property type="evidence" value="ECO:0007669"/>
    <property type="project" value="UniProtKB-KW"/>
</dbReference>
<dbReference type="OMA" id="GVHTHER"/>
<evidence type="ECO:0000259" key="6">
    <source>
        <dbReference type="PROSITE" id="PS50016"/>
    </source>
</evidence>
<evidence type="ECO:0000256" key="3">
    <source>
        <dbReference type="ARBA" id="ARBA00022833"/>
    </source>
</evidence>
<evidence type="ECO:0000313" key="7">
    <source>
        <dbReference type="EMBL" id="EPQ53046.1"/>
    </source>
</evidence>
<accession>S7PZG2</accession>
<dbReference type="InterPro" id="IPR019787">
    <property type="entry name" value="Znf_PHD-finger"/>
</dbReference>
<dbReference type="Pfam" id="PF02538">
    <property type="entry name" value="Hydantoinase_B"/>
    <property type="match status" value="1"/>
</dbReference>
<dbReference type="GeneID" id="19300827"/>
<dbReference type="SMART" id="SM00249">
    <property type="entry name" value="PHD"/>
    <property type="match status" value="1"/>
</dbReference>
<dbReference type="InterPro" id="IPR036115">
    <property type="entry name" value="GCM_dom_sf"/>
</dbReference>
<organism evidence="7 8">
    <name type="scientific">Gloeophyllum trabeum (strain ATCC 11539 / FP-39264 / Madison 617)</name>
    <name type="common">Brown rot fungus</name>
    <dbReference type="NCBI Taxonomy" id="670483"/>
    <lineage>
        <taxon>Eukaryota</taxon>
        <taxon>Fungi</taxon>
        <taxon>Dikarya</taxon>
        <taxon>Basidiomycota</taxon>
        <taxon>Agaricomycotina</taxon>
        <taxon>Agaricomycetes</taxon>
        <taxon>Gloeophyllales</taxon>
        <taxon>Gloeophyllaceae</taxon>
        <taxon>Gloeophyllum</taxon>
    </lineage>
</organism>
<dbReference type="SUPFAM" id="SSF90073">
    <property type="entry name" value="GCM domain"/>
    <property type="match status" value="1"/>
</dbReference>
<protein>
    <recommendedName>
        <fullName evidence="6">PHD-type domain-containing protein</fullName>
    </recommendedName>
</protein>
<dbReference type="InterPro" id="IPR001965">
    <property type="entry name" value="Znf_PHD"/>
</dbReference>
<dbReference type="SUPFAM" id="SSF57903">
    <property type="entry name" value="FYVE/PHD zinc finger"/>
    <property type="match status" value="1"/>
</dbReference>
<keyword evidence="2 4" id="KW-0863">Zinc-finger</keyword>
<reference evidence="7 8" key="1">
    <citation type="journal article" date="2012" name="Science">
        <title>The Paleozoic origin of enzymatic lignin decomposition reconstructed from 31 fungal genomes.</title>
        <authorList>
            <person name="Floudas D."/>
            <person name="Binder M."/>
            <person name="Riley R."/>
            <person name="Barry K."/>
            <person name="Blanchette R.A."/>
            <person name="Henrissat B."/>
            <person name="Martinez A.T."/>
            <person name="Otillar R."/>
            <person name="Spatafora J.W."/>
            <person name="Yadav J.S."/>
            <person name="Aerts A."/>
            <person name="Benoit I."/>
            <person name="Boyd A."/>
            <person name="Carlson A."/>
            <person name="Copeland A."/>
            <person name="Coutinho P.M."/>
            <person name="de Vries R.P."/>
            <person name="Ferreira P."/>
            <person name="Findley K."/>
            <person name="Foster B."/>
            <person name="Gaskell J."/>
            <person name="Glotzer D."/>
            <person name="Gorecki P."/>
            <person name="Heitman J."/>
            <person name="Hesse C."/>
            <person name="Hori C."/>
            <person name="Igarashi K."/>
            <person name="Jurgens J.A."/>
            <person name="Kallen N."/>
            <person name="Kersten P."/>
            <person name="Kohler A."/>
            <person name="Kuees U."/>
            <person name="Kumar T.K.A."/>
            <person name="Kuo A."/>
            <person name="LaButti K."/>
            <person name="Larrondo L.F."/>
            <person name="Lindquist E."/>
            <person name="Ling A."/>
            <person name="Lombard V."/>
            <person name="Lucas S."/>
            <person name="Lundell T."/>
            <person name="Martin R."/>
            <person name="McLaughlin D.J."/>
            <person name="Morgenstern I."/>
            <person name="Morin E."/>
            <person name="Murat C."/>
            <person name="Nagy L.G."/>
            <person name="Nolan M."/>
            <person name="Ohm R.A."/>
            <person name="Patyshakuliyeva A."/>
            <person name="Rokas A."/>
            <person name="Ruiz-Duenas F.J."/>
            <person name="Sabat G."/>
            <person name="Salamov A."/>
            <person name="Samejima M."/>
            <person name="Schmutz J."/>
            <person name="Slot J.C."/>
            <person name="St John F."/>
            <person name="Stenlid J."/>
            <person name="Sun H."/>
            <person name="Sun S."/>
            <person name="Syed K."/>
            <person name="Tsang A."/>
            <person name="Wiebenga A."/>
            <person name="Young D."/>
            <person name="Pisabarro A."/>
            <person name="Eastwood D.C."/>
            <person name="Martin F."/>
            <person name="Cullen D."/>
            <person name="Grigoriev I.V."/>
            <person name="Hibbett D.S."/>
        </authorList>
    </citation>
    <scope>NUCLEOTIDE SEQUENCE [LARGE SCALE GENOMIC DNA]</scope>
    <source>
        <strain evidence="7 8">ATCC 11539</strain>
    </source>
</reference>
<dbReference type="KEGG" id="gtr:GLOTRDRAFT_122355"/>
<proteinExistence type="predicted"/>
<dbReference type="GO" id="GO:0003824">
    <property type="term" value="F:catalytic activity"/>
    <property type="evidence" value="ECO:0007669"/>
    <property type="project" value="InterPro"/>
</dbReference>
<dbReference type="CDD" id="cd15489">
    <property type="entry name" value="PHD_SF"/>
    <property type="match status" value="1"/>
</dbReference>
<feature type="region of interest" description="Disordered" evidence="5">
    <location>
        <begin position="508"/>
        <end position="531"/>
    </location>
</feature>
<feature type="domain" description="PHD-type" evidence="6">
    <location>
        <begin position="1345"/>
        <end position="1404"/>
    </location>
</feature>
<dbReference type="EMBL" id="KB469306">
    <property type="protein sequence ID" value="EPQ53046.1"/>
    <property type="molecule type" value="Genomic_DNA"/>
</dbReference>
<sequence>MLRAAVRCVCSFFNAVLSSCIQHRMTNSPRAGVLHLPDITVIRPAFHPSSKDIILFNASRGHRMDISEILPGLRPPISASLFEEGTEIVSFQIVGDGVFECFMDEYGLETTQVLQLPPSHHRWYSDAHCAPDLAWAERELLARVGLRFVLATGMAQLTCVLAMNQGQQLEVLPAEKMSQYKQLGGQGNKSRMFSRLRTWLGLSANVGPDQQPSLQRGQVPLPPWNGAYNPYQQVAIWPPSATAYHPYYQGPGPGYPPSVGDQHLGQQFPPFVHYPFPHPSTQAISYPPHTPNGPPTEAQRHSMPDGLGRPLYGPQQPPDILARPPYHQILPEPPIPIAARAPGKEMAEAPTKEGQALTAKAMVPEVEESMATRIERDVDREVLLDEQPKGWKGGKWVWRSQGNTNHEGRFAEQRVCFGVIVCRGCQRPTRPRTQKDARIKQLDAACHGCGKYALEHVQCSAVAFHFTRSDPDGTNWAVWHHRGKHKHVRPPGGPISTLEEQAIDHQVQRRPDASAHQLRTGDDTPGSQALHTINPALANPRAARYRVASSRDRLGVHPQSSRGGFTFLSAVRDLCKKFNEPFLIDSSLGEVTYFVLQHPFMDKMLKEAVINWLDDTEGHSPDAGRHGFVTDGDNSFFRSGVLLTTCAWNPLMNGWVPVLYCWILNLDIFHHRQLFRHLNSSIVKHAGHRFTKKLLSAVMDFSTSQRGAHAHEYVNTMTGLNATFQELSPEAQKAEQEHLFQEASEYEKGCERHFLNSGSRMKKISAAIAPDKVETFDRCIHTMLSSSTTAVEFDDTVHELRETFPRITKWLDWWLRPSVAKMIFPVRRVMASELSSEMPATSNPVETQHFLLHHATGSDQDMIPGIEKIYKHVNGHYTPTVRRSPTNRGGTKYNPNDGRAPDTLETLGFFDAEMEHESQLEDEKLASRASGTLSKALEHRLAQQSYLWVSPNSCFIDHALELWWRCFCQWSPAEVEIFLDNIPKASAVASIFYHFKRRQTLLSDRSLTTDIDLQRELSLGQGVLLHTVLDVWKLVAKDGHGSPSAWMDHAVQPSQRIRSDMYMEYFKVIHDVTRECRGQHWHLETFSAPLALPLTLRNREAARKAISDCRPVTLGDYFEHFIPVTQKHVDRLGGVTFLHNALPRHCETEGCQEVAMPTTVRTTWPKMLHIVPEIRGLTEDALNAVDPVKFEDYFHIYSDDGSNESIDYELVGRVLHDPRKQHFIAQTLFQGSMYQYDDMHHKGQWVSVRPSESILSPDTNIAFYVYHRTSILRETVQRIGDIKSRFDSVSSLFPKQVLNLTSGSADGPTLSATAHQSREVTPVEIPGANVLTPTYSTASSSSASIVDCVVCVYPRMRHQESAEMVKCSNCQRWMHVNCVDMADALTEEYNLADSPWYCPDCLTSLIWRETFVGESILWPFREEGHVKYYPVTILGRDDDFVELEWSKCNVYAPGGPPPQQRFQAPEEIVVNMIVHKGAQSFTESFMHDIP</sequence>
<evidence type="ECO:0000256" key="2">
    <source>
        <dbReference type="ARBA" id="ARBA00022771"/>
    </source>
</evidence>
<dbReference type="Pfam" id="PF00628">
    <property type="entry name" value="PHD"/>
    <property type="match status" value="1"/>
</dbReference>
<dbReference type="GO" id="GO:0003677">
    <property type="term" value="F:DNA binding"/>
    <property type="evidence" value="ECO:0007669"/>
    <property type="project" value="InterPro"/>
</dbReference>
<dbReference type="PROSITE" id="PS50016">
    <property type="entry name" value="ZF_PHD_2"/>
    <property type="match status" value="1"/>
</dbReference>
<evidence type="ECO:0000256" key="5">
    <source>
        <dbReference type="SAM" id="MobiDB-lite"/>
    </source>
</evidence>
<dbReference type="InterPro" id="IPR003692">
    <property type="entry name" value="Hydantoinase_B"/>
</dbReference>
<dbReference type="PROSITE" id="PS51257">
    <property type="entry name" value="PROKAR_LIPOPROTEIN"/>
    <property type="match status" value="1"/>
</dbReference>
<dbReference type="HOGENOM" id="CLU_249193_0_0_1"/>
<dbReference type="eggNOG" id="KOG1939">
    <property type="taxonomic scope" value="Eukaryota"/>
</dbReference>
<dbReference type="InterPro" id="IPR013083">
    <property type="entry name" value="Znf_RING/FYVE/PHD"/>
</dbReference>
<keyword evidence="1" id="KW-0479">Metal-binding</keyword>
<evidence type="ECO:0000256" key="1">
    <source>
        <dbReference type="ARBA" id="ARBA00022723"/>
    </source>
</evidence>
<evidence type="ECO:0000313" key="8">
    <source>
        <dbReference type="Proteomes" id="UP000030669"/>
    </source>
</evidence>
<feature type="region of interest" description="Disordered" evidence="5">
    <location>
        <begin position="281"/>
        <end position="308"/>
    </location>
</feature>